<evidence type="ECO:0000256" key="7">
    <source>
        <dbReference type="SAM" id="Phobius"/>
    </source>
</evidence>
<dbReference type="GO" id="GO:0016020">
    <property type="term" value="C:membrane"/>
    <property type="evidence" value="ECO:0007669"/>
    <property type="project" value="UniProtKB-SubCell"/>
</dbReference>
<feature type="transmembrane region" description="Helical" evidence="7">
    <location>
        <begin position="302"/>
        <end position="335"/>
    </location>
</feature>
<sequence length="510" mass="55004">MAENTIELNDKRPSNEVVPGSTSPVGESRGANLDDQRLRQLGKRPRLNRTFGFMSTLGLSCSALSSWEGVLVSSVPGLLNGGLAGVIWGYLINWIGTMSVYATIAELSSMAPTAGGQSWQACACSIGYLVATTLQGIVVLAHPSYIPRSWHTVLIIWVTMLFAVVINSTTGRVLAKFEGILLILHLAGFFGVLVPLVYFADHNSAATVFTTFINSGNWSTQALSVLVGIPSISSSLIGGDCAVRMSEEIQSSDVVVPRVLMYTIWINGSLAFGMITALMFCISDLDAALGATTTMFYPFLEIFQSAVQSVVGACLMASVAVILGTSSTVGVYASASRMLWSFSRDRGLPLHRQLAKLTKNALPVNAILATLTVTVLLSLIALASAVALNALLSLVIGALYTSYLLASGLLLWRRLSGSIQPYSEGVEILDSGRLRWGPWKLWEPLGVANNAFSCVYCIFLLFWSFWPPEVLPGPETFNWSVLVYGSVVLFSIVWYAISAKHYFKGPVKEI</sequence>
<dbReference type="Pfam" id="PF13520">
    <property type="entry name" value="AA_permease_2"/>
    <property type="match status" value="1"/>
</dbReference>
<evidence type="ECO:0000256" key="6">
    <source>
        <dbReference type="SAM" id="MobiDB-lite"/>
    </source>
</evidence>
<keyword evidence="3 7" id="KW-0812">Transmembrane</keyword>
<feature type="transmembrane region" description="Helical" evidence="7">
    <location>
        <begin position="477"/>
        <end position="497"/>
    </location>
</feature>
<evidence type="ECO:0008006" key="10">
    <source>
        <dbReference type="Google" id="ProtNLM"/>
    </source>
</evidence>
<feature type="transmembrane region" description="Helical" evidence="7">
    <location>
        <begin position="179"/>
        <end position="198"/>
    </location>
</feature>
<dbReference type="AlphaFoldDB" id="A0A7C8J364"/>
<name>A0A7C8J364_9PEZI</name>
<evidence type="ECO:0000256" key="4">
    <source>
        <dbReference type="ARBA" id="ARBA00022989"/>
    </source>
</evidence>
<dbReference type="GO" id="GO:0022857">
    <property type="term" value="F:transmembrane transporter activity"/>
    <property type="evidence" value="ECO:0007669"/>
    <property type="project" value="InterPro"/>
</dbReference>
<feature type="transmembrane region" description="Helical" evidence="7">
    <location>
        <begin position="218"/>
        <end position="238"/>
    </location>
</feature>
<keyword evidence="2" id="KW-0813">Transport</keyword>
<dbReference type="PANTHER" id="PTHR45649">
    <property type="entry name" value="AMINO-ACID PERMEASE BAT1"/>
    <property type="match status" value="1"/>
</dbReference>
<reference evidence="8 9" key="1">
    <citation type="submission" date="2019-12" db="EMBL/GenBank/DDBJ databases">
        <title>Draft genome sequence of the ascomycete Xylaria multiplex DSM 110363.</title>
        <authorList>
            <person name="Buettner E."/>
            <person name="Kellner H."/>
        </authorList>
    </citation>
    <scope>NUCLEOTIDE SEQUENCE [LARGE SCALE GENOMIC DNA]</scope>
    <source>
        <strain evidence="8 9">DSM 110363</strain>
    </source>
</reference>
<feature type="transmembrane region" description="Helical" evidence="7">
    <location>
        <begin position="362"/>
        <end position="384"/>
    </location>
</feature>
<proteinExistence type="predicted"/>
<feature type="transmembrane region" description="Helical" evidence="7">
    <location>
        <begin position="87"/>
        <end position="107"/>
    </location>
</feature>
<dbReference type="EMBL" id="WUBL01000031">
    <property type="protein sequence ID" value="KAF2969819.1"/>
    <property type="molecule type" value="Genomic_DNA"/>
</dbReference>
<feature type="transmembrane region" description="Helical" evidence="7">
    <location>
        <begin position="148"/>
        <end position="167"/>
    </location>
</feature>
<evidence type="ECO:0000313" key="8">
    <source>
        <dbReference type="EMBL" id="KAF2969819.1"/>
    </source>
</evidence>
<feature type="transmembrane region" description="Helical" evidence="7">
    <location>
        <begin position="445"/>
        <end position="465"/>
    </location>
</feature>
<feature type="transmembrane region" description="Helical" evidence="7">
    <location>
        <begin position="390"/>
        <end position="412"/>
    </location>
</feature>
<evidence type="ECO:0000313" key="9">
    <source>
        <dbReference type="Proteomes" id="UP000481858"/>
    </source>
</evidence>
<dbReference type="PANTHER" id="PTHR45649:SF1">
    <property type="entry name" value="TRANSPORTER, PUTATIVE (EUROFUNG)-RELATED"/>
    <property type="match status" value="1"/>
</dbReference>
<feature type="transmembrane region" description="Helical" evidence="7">
    <location>
        <begin position="119"/>
        <end position="142"/>
    </location>
</feature>
<keyword evidence="4 7" id="KW-1133">Transmembrane helix</keyword>
<dbReference type="InterPro" id="IPR002293">
    <property type="entry name" value="AA/rel_permease1"/>
</dbReference>
<keyword evidence="5 7" id="KW-0472">Membrane</keyword>
<dbReference type="OrthoDB" id="3257095at2759"/>
<protein>
    <recommendedName>
        <fullName evidence="10">Amino acid permease/ SLC12A domain-containing protein</fullName>
    </recommendedName>
</protein>
<keyword evidence="9" id="KW-1185">Reference proteome</keyword>
<evidence type="ECO:0000256" key="1">
    <source>
        <dbReference type="ARBA" id="ARBA00004141"/>
    </source>
</evidence>
<comment type="caution">
    <text evidence="8">The sequence shown here is derived from an EMBL/GenBank/DDBJ whole genome shotgun (WGS) entry which is preliminary data.</text>
</comment>
<dbReference type="InParanoid" id="A0A7C8J364"/>
<feature type="transmembrane region" description="Helical" evidence="7">
    <location>
        <begin position="259"/>
        <end position="282"/>
    </location>
</feature>
<evidence type="ECO:0000256" key="2">
    <source>
        <dbReference type="ARBA" id="ARBA00022448"/>
    </source>
</evidence>
<gene>
    <name evidence="8" type="ORF">GQX73_g3785</name>
</gene>
<accession>A0A7C8J364</accession>
<evidence type="ECO:0000256" key="5">
    <source>
        <dbReference type="ARBA" id="ARBA00023136"/>
    </source>
</evidence>
<dbReference type="PIRSF" id="PIRSF006060">
    <property type="entry name" value="AA_transporter"/>
    <property type="match status" value="1"/>
</dbReference>
<organism evidence="8 9">
    <name type="scientific">Xylaria multiplex</name>
    <dbReference type="NCBI Taxonomy" id="323545"/>
    <lineage>
        <taxon>Eukaryota</taxon>
        <taxon>Fungi</taxon>
        <taxon>Dikarya</taxon>
        <taxon>Ascomycota</taxon>
        <taxon>Pezizomycotina</taxon>
        <taxon>Sordariomycetes</taxon>
        <taxon>Xylariomycetidae</taxon>
        <taxon>Xylariales</taxon>
        <taxon>Xylariaceae</taxon>
        <taxon>Xylaria</taxon>
    </lineage>
</organism>
<evidence type="ECO:0000256" key="3">
    <source>
        <dbReference type="ARBA" id="ARBA00022692"/>
    </source>
</evidence>
<dbReference type="Proteomes" id="UP000481858">
    <property type="component" value="Unassembled WGS sequence"/>
</dbReference>
<dbReference type="Gene3D" id="1.20.1740.10">
    <property type="entry name" value="Amino acid/polyamine transporter I"/>
    <property type="match status" value="1"/>
</dbReference>
<comment type="subcellular location">
    <subcellularLocation>
        <location evidence="1">Membrane</location>
        <topology evidence="1">Multi-pass membrane protein</topology>
    </subcellularLocation>
</comment>
<feature type="region of interest" description="Disordered" evidence="6">
    <location>
        <begin position="1"/>
        <end position="33"/>
    </location>
</feature>
<feature type="transmembrane region" description="Helical" evidence="7">
    <location>
        <begin position="47"/>
        <end position="67"/>
    </location>
</feature>